<dbReference type="InterPro" id="IPR009057">
    <property type="entry name" value="Homeodomain-like_sf"/>
</dbReference>
<sequence length="170" mass="19095">MPRALLIDDEPDLRTLLTLALHRHGWQADAVGDCAGARRVLDDTATPYHLILTDLRLPDGNGLDLVRHARERRPLTPVVVLTAYGDIDTAVQAVKLGAHDFLTKPLRIERLAQLLEGFAQCPPDQDAPVDPAALRAALERNRWNQSRTARELGWTLAKLRYWMQRLGLTQ</sequence>
<dbReference type="RefSeq" id="WP_055422645.1">
    <property type="nucleotide sequence ID" value="NZ_CYHH01000001.1"/>
</dbReference>
<dbReference type="GO" id="GO:0000156">
    <property type="term" value="F:phosphorelay response regulator activity"/>
    <property type="evidence" value="ECO:0007669"/>
    <property type="project" value="TreeGrafter"/>
</dbReference>
<evidence type="ECO:0000256" key="6">
    <source>
        <dbReference type="PROSITE-ProRule" id="PRU00169"/>
    </source>
</evidence>
<keyword evidence="9" id="KW-1185">Reference proteome</keyword>
<dbReference type="PANTHER" id="PTHR48111">
    <property type="entry name" value="REGULATOR OF RPOS"/>
    <property type="match status" value="1"/>
</dbReference>
<dbReference type="Pfam" id="PF00072">
    <property type="entry name" value="Response_reg"/>
    <property type="match status" value="1"/>
</dbReference>
<proteinExistence type="predicted"/>
<organism evidence="8 9">
    <name type="scientific">Tepidiphilus thermophilus</name>
    <dbReference type="NCBI Taxonomy" id="876478"/>
    <lineage>
        <taxon>Bacteria</taxon>
        <taxon>Pseudomonadati</taxon>
        <taxon>Pseudomonadota</taxon>
        <taxon>Hydrogenophilia</taxon>
        <taxon>Hydrogenophilales</taxon>
        <taxon>Hydrogenophilaceae</taxon>
        <taxon>Tepidiphilus</taxon>
    </lineage>
</organism>
<dbReference type="OrthoDB" id="9800029at2"/>
<evidence type="ECO:0000256" key="3">
    <source>
        <dbReference type="ARBA" id="ARBA00023015"/>
    </source>
</evidence>
<gene>
    <name evidence="8" type="ORF">Ga0061068_101276</name>
</gene>
<keyword evidence="5" id="KW-0804">Transcription</keyword>
<dbReference type="SMART" id="SM00448">
    <property type="entry name" value="REC"/>
    <property type="match status" value="1"/>
</dbReference>
<dbReference type="Pfam" id="PF02954">
    <property type="entry name" value="HTH_8"/>
    <property type="match status" value="1"/>
</dbReference>
<keyword evidence="2" id="KW-0902">Two-component regulatory system</keyword>
<evidence type="ECO:0000256" key="1">
    <source>
        <dbReference type="ARBA" id="ARBA00022553"/>
    </source>
</evidence>
<dbReference type="SUPFAM" id="SSF46689">
    <property type="entry name" value="Homeodomain-like"/>
    <property type="match status" value="1"/>
</dbReference>
<reference evidence="9" key="1">
    <citation type="submission" date="2015-08" db="EMBL/GenBank/DDBJ databases">
        <authorList>
            <person name="Babu N.S."/>
            <person name="Beckwith C.J."/>
            <person name="Beseler K.G."/>
            <person name="Brison A."/>
            <person name="Carone J.V."/>
            <person name="Caskin T.P."/>
            <person name="Diamond M."/>
            <person name="Durham M.E."/>
            <person name="Foxe J.M."/>
            <person name="Go M."/>
            <person name="Henderson B.A."/>
            <person name="Jones I.B."/>
            <person name="McGettigan J.A."/>
            <person name="Micheletti S.J."/>
            <person name="Nasrallah M.E."/>
            <person name="Ortiz D."/>
            <person name="Piller C.R."/>
            <person name="Privatt S.R."/>
            <person name="Schneider S.L."/>
            <person name="Sharp S."/>
            <person name="Smith T.C."/>
            <person name="Stanton J.D."/>
            <person name="Ullery H.E."/>
            <person name="Wilson R.J."/>
            <person name="Serrano M.G."/>
            <person name="Buck G."/>
            <person name="Lee V."/>
            <person name="Wang Y."/>
            <person name="Carvalho R."/>
            <person name="Voegtly L."/>
            <person name="Shi R."/>
            <person name="Duckworth R."/>
            <person name="Johnson A."/>
            <person name="Loviza R."/>
            <person name="Walstead R."/>
            <person name="Shah Z."/>
            <person name="Kiflezghi M."/>
            <person name="Wade K."/>
            <person name="Ball S.L."/>
            <person name="Bradley K.W."/>
            <person name="Asai D.J."/>
            <person name="Bowman C.A."/>
            <person name="Russell D.A."/>
            <person name="Pope W.H."/>
            <person name="Jacobs-Sera D."/>
            <person name="Hendrix R.W."/>
            <person name="Hatfull G.F."/>
        </authorList>
    </citation>
    <scope>NUCLEOTIDE SEQUENCE [LARGE SCALE GENOMIC DNA]</scope>
    <source>
        <strain evidence="9">JCM 19170</strain>
    </source>
</reference>
<dbReference type="PANTHER" id="PTHR48111:SF1">
    <property type="entry name" value="TWO-COMPONENT RESPONSE REGULATOR ORR33"/>
    <property type="match status" value="1"/>
</dbReference>
<dbReference type="SUPFAM" id="SSF52172">
    <property type="entry name" value="CheY-like"/>
    <property type="match status" value="1"/>
</dbReference>
<dbReference type="Gene3D" id="1.10.10.60">
    <property type="entry name" value="Homeodomain-like"/>
    <property type="match status" value="1"/>
</dbReference>
<dbReference type="GO" id="GO:0006355">
    <property type="term" value="P:regulation of DNA-templated transcription"/>
    <property type="evidence" value="ECO:0007669"/>
    <property type="project" value="TreeGrafter"/>
</dbReference>
<dbReference type="EMBL" id="CYHH01000001">
    <property type="protein sequence ID" value="CUB05236.1"/>
    <property type="molecule type" value="Genomic_DNA"/>
</dbReference>
<dbReference type="PRINTS" id="PR01590">
    <property type="entry name" value="HTHFIS"/>
</dbReference>
<dbReference type="Proteomes" id="UP000182108">
    <property type="component" value="Unassembled WGS sequence"/>
</dbReference>
<keyword evidence="4" id="KW-0238">DNA-binding</keyword>
<name>A0A0K6IQ60_9PROT</name>
<dbReference type="InterPro" id="IPR039420">
    <property type="entry name" value="WalR-like"/>
</dbReference>
<evidence type="ECO:0000313" key="9">
    <source>
        <dbReference type="Proteomes" id="UP000182108"/>
    </source>
</evidence>
<evidence type="ECO:0000256" key="2">
    <source>
        <dbReference type="ARBA" id="ARBA00023012"/>
    </source>
</evidence>
<dbReference type="Gene3D" id="3.40.50.2300">
    <property type="match status" value="1"/>
</dbReference>
<dbReference type="AlphaFoldDB" id="A0A0K6IQ60"/>
<dbReference type="PROSITE" id="PS50110">
    <property type="entry name" value="RESPONSE_REGULATORY"/>
    <property type="match status" value="1"/>
</dbReference>
<accession>A0A0K6IQ60</accession>
<evidence type="ECO:0000256" key="4">
    <source>
        <dbReference type="ARBA" id="ARBA00023125"/>
    </source>
</evidence>
<dbReference type="GO" id="GO:0000976">
    <property type="term" value="F:transcription cis-regulatory region binding"/>
    <property type="evidence" value="ECO:0007669"/>
    <property type="project" value="TreeGrafter"/>
</dbReference>
<feature type="domain" description="Response regulatory" evidence="7">
    <location>
        <begin position="3"/>
        <end position="119"/>
    </location>
</feature>
<dbReference type="GO" id="GO:0005829">
    <property type="term" value="C:cytosol"/>
    <property type="evidence" value="ECO:0007669"/>
    <property type="project" value="TreeGrafter"/>
</dbReference>
<protein>
    <submittedName>
        <fullName evidence="8">Bacterial regulatory protein, Fis family/Response regulator receiver domain</fullName>
    </submittedName>
</protein>
<dbReference type="InterPro" id="IPR002197">
    <property type="entry name" value="HTH_Fis"/>
</dbReference>
<dbReference type="GO" id="GO:0032993">
    <property type="term" value="C:protein-DNA complex"/>
    <property type="evidence" value="ECO:0007669"/>
    <property type="project" value="TreeGrafter"/>
</dbReference>
<keyword evidence="3" id="KW-0805">Transcription regulation</keyword>
<evidence type="ECO:0000256" key="5">
    <source>
        <dbReference type="ARBA" id="ARBA00023163"/>
    </source>
</evidence>
<feature type="modified residue" description="4-aspartylphosphate" evidence="6">
    <location>
        <position position="54"/>
    </location>
</feature>
<evidence type="ECO:0000259" key="7">
    <source>
        <dbReference type="PROSITE" id="PS50110"/>
    </source>
</evidence>
<dbReference type="InterPro" id="IPR001789">
    <property type="entry name" value="Sig_transdc_resp-reg_receiver"/>
</dbReference>
<keyword evidence="1 6" id="KW-0597">Phosphoprotein</keyword>
<dbReference type="InterPro" id="IPR011006">
    <property type="entry name" value="CheY-like_superfamily"/>
</dbReference>
<evidence type="ECO:0000313" key="8">
    <source>
        <dbReference type="EMBL" id="CUB05236.1"/>
    </source>
</evidence>